<organism evidence="1 2">
    <name type="scientific">Scortum barcoo</name>
    <name type="common">barcoo grunter</name>
    <dbReference type="NCBI Taxonomy" id="214431"/>
    <lineage>
        <taxon>Eukaryota</taxon>
        <taxon>Metazoa</taxon>
        <taxon>Chordata</taxon>
        <taxon>Craniata</taxon>
        <taxon>Vertebrata</taxon>
        <taxon>Euteleostomi</taxon>
        <taxon>Actinopterygii</taxon>
        <taxon>Neopterygii</taxon>
        <taxon>Teleostei</taxon>
        <taxon>Neoteleostei</taxon>
        <taxon>Acanthomorphata</taxon>
        <taxon>Eupercaria</taxon>
        <taxon>Centrarchiformes</taxon>
        <taxon>Terapontoidei</taxon>
        <taxon>Terapontidae</taxon>
        <taxon>Scortum</taxon>
    </lineage>
</organism>
<gene>
    <name evidence="1" type="ORF">L3Q82_008119</name>
</gene>
<dbReference type="EMBL" id="CM041539">
    <property type="protein sequence ID" value="KAI3367076.1"/>
    <property type="molecule type" value="Genomic_DNA"/>
</dbReference>
<name>A0ACB8WGW1_9TELE</name>
<keyword evidence="2" id="KW-1185">Reference proteome</keyword>
<proteinExistence type="predicted"/>
<evidence type="ECO:0000313" key="2">
    <source>
        <dbReference type="Proteomes" id="UP000831701"/>
    </source>
</evidence>
<dbReference type="Proteomes" id="UP000831701">
    <property type="component" value="Chromosome 9"/>
</dbReference>
<sequence length="162" mass="17608">MGTAWREIYTFSPDFQGPARAHRTRFAGTPRRFQGTGPSLGANPFQAPCPSQRKENSPGAPASFSGIVCVTALGASRRLSPPLQIRGSEPDSLSIGRGRRRPSPHPSERNGVRPSLRTDRLTHVQLLFTWNPSPLRPSKFSFEYLLLPPRSAPAAAPTGPTP</sequence>
<protein>
    <submittedName>
        <fullName evidence="1">Uncharacterized protein</fullName>
    </submittedName>
</protein>
<accession>A0ACB8WGW1</accession>
<comment type="caution">
    <text evidence="1">The sequence shown here is derived from an EMBL/GenBank/DDBJ whole genome shotgun (WGS) entry which is preliminary data.</text>
</comment>
<evidence type="ECO:0000313" key="1">
    <source>
        <dbReference type="EMBL" id="KAI3367076.1"/>
    </source>
</evidence>
<reference evidence="1" key="1">
    <citation type="submission" date="2022-04" db="EMBL/GenBank/DDBJ databases">
        <title>Jade perch genome.</title>
        <authorList>
            <person name="Chao B."/>
        </authorList>
    </citation>
    <scope>NUCLEOTIDE SEQUENCE</scope>
    <source>
        <strain evidence="1">CB-2022</strain>
    </source>
</reference>